<evidence type="ECO:0000256" key="3">
    <source>
        <dbReference type="ARBA" id="ARBA00013081"/>
    </source>
</evidence>
<reference evidence="13" key="1">
    <citation type="submission" date="2021-02" db="EMBL/GenBank/DDBJ databases">
        <authorList>
            <person name="Nowell W R."/>
        </authorList>
    </citation>
    <scope>NUCLEOTIDE SEQUENCE</scope>
    <source>
        <strain evidence="13">Ploen Becks lab</strain>
    </source>
</reference>
<dbReference type="InterPro" id="IPR006186">
    <property type="entry name" value="Ser/Thr-sp_prot-phosphatase"/>
</dbReference>
<dbReference type="EC" id="3.1.3.16" evidence="3"/>
<evidence type="ECO:0000256" key="8">
    <source>
        <dbReference type="ARBA" id="ARBA00023211"/>
    </source>
</evidence>
<dbReference type="GO" id="GO:0046872">
    <property type="term" value="F:metal ion binding"/>
    <property type="evidence" value="ECO:0007669"/>
    <property type="project" value="UniProtKB-KW"/>
</dbReference>
<dbReference type="SMART" id="SM00156">
    <property type="entry name" value="PP2Ac"/>
    <property type="match status" value="1"/>
</dbReference>
<dbReference type="PANTHER" id="PTHR45668">
    <property type="entry name" value="SERINE/THREONINE-PROTEIN PHOSPHATASE 5-RELATED"/>
    <property type="match status" value="1"/>
</dbReference>
<feature type="compositionally biased region" description="Basic and acidic residues" evidence="11">
    <location>
        <begin position="28"/>
        <end position="41"/>
    </location>
</feature>
<dbReference type="InterPro" id="IPR051134">
    <property type="entry name" value="PPP_phosphatase"/>
</dbReference>
<dbReference type="InterPro" id="IPR029052">
    <property type="entry name" value="Metallo-depent_PP-like"/>
</dbReference>
<evidence type="ECO:0000313" key="13">
    <source>
        <dbReference type="EMBL" id="CAF0793178.1"/>
    </source>
</evidence>
<dbReference type="SMART" id="SM00028">
    <property type="entry name" value="TPR"/>
    <property type="match status" value="3"/>
</dbReference>
<proteinExistence type="inferred from homology"/>
<keyword evidence="8" id="KW-0464">Manganese</keyword>
<dbReference type="InterPro" id="IPR041753">
    <property type="entry name" value="PP5_C"/>
</dbReference>
<evidence type="ECO:0000256" key="1">
    <source>
        <dbReference type="ARBA" id="ARBA00001936"/>
    </source>
</evidence>
<dbReference type="PANTHER" id="PTHR45668:SF5">
    <property type="entry name" value="SERINE_THREONINE-PROTEIN PHOSPHATASE 5"/>
    <property type="match status" value="1"/>
</dbReference>
<keyword evidence="14" id="KW-1185">Reference proteome</keyword>
<evidence type="ECO:0000256" key="7">
    <source>
        <dbReference type="ARBA" id="ARBA00022803"/>
    </source>
</evidence>
<dbReference type="Pfam" id="PF08321">
    <property type="entry name" value="PPP5"/>
    <property type="match status" value="1"/>
</dbReference>
<sequence length="510" mass="58542">MSSEKENETVTSMLSKSSLESQPGKENQNVDKQKAEQYKDEGNKYFKEQQYSKAIENYTLAIQNNPNEASYYGNRSFAYIKSEFYGYALSDANKSIQLDSKYVKGYYRRASSNLALGKFKLALKDYEFVVKTRPNDKDAADKFKECEKICKKIAFEKAIAVDETNKTAWDSIDIEAMRNSNVESDYKGPRLDSTNKINMEFVNQLIEHYREQKVLHKNYAYEILYQIHQFLKKSPTLVDINVPDDKKFTICGDIHGQYYDLLNIFKINGLPSENNGYLFNGDFVDRGSFSVEVIFTLFALKLVYPDHFYLARGNHESINMNQMYGFEGEVKSKYSQQMFNIFTEIFNLLPLCHLINSKVLVMHGGLFSKDDVTIDDIRAVDRNRQPPEDGLMCDLMWSDPQYSTGRSQSKRGVGIQFGPDVTQAFLIKNNLDYVVRSHEVKQEGYEVMHNGKCITVFSAPNYCDSMGNKGAFINIKGNDLTPKFVTYEAVEHPKIKPMAYANSFSLFGLN</sequence>
<dbReference type="InterPro" id="IPR013235">
    <property type="entry name" value="PPP_dom"/>
</dbReference>
<keyword evidence="7 10" id="KW-0802">TPR repeat</keyword>
<dbReference type="EMBL" id="CAJNOC010000699">
    <property type="protein sequence ID" value="CAF0793178.1"/>
    <property type="molecule type" value="Genomic_DNA"/>
</dbReference>
<dbReference type="InterPro" id="IPR019734">
    <property type="entry name" value="TPR_rpt"/>
</dbReference>
<evidence type="ECO:0000256" key="11">
    <source>
        <dbReference type="SAM" id="MobiDB-lite"/>
    </source>
</evidence>
<keyword evidence="6" id="KW-0378">Hydrolase</keyword>
<dbReference type="Gene3D" id="3.60.21.10">
    <property type="match status" value="1"/>
</dbReference>
<keyword evidence="5" id="KW-0677">Repeat</keyword>
<feature type="repeat" description="TPR" evidence="10">
    <location>
        <begin position="103"/>
        <end position="136"/>
    </location>
</feature>
<dbReference type="FunFam" id="3.60.21.10:FF:000017">
    <property type="entry name" value="Serine/threonine-protein phosphatase"/>
    <property type="match status" value="1"/>
</dbReference>
<dbReference type="CDD" id="cd07417">
    <property type="entry name" value="MPP_PP5_C"/>
    <property type="match status" value="1"/>
</dbReference>
<dbReference type="Gene3D" id="1.25.40.10">
    <property type="entry name" value="Tetratricopeptide repeat domain"/>
    <property type="match status" value="1"/>
</dbReference>
<feature type="domain" description="Serine/threonine specific protein phosphatases" evidence="12">
    <location>
        <begin position="215"/>
        <end position="491"/>
    </location>
</feature>
<evidence type="ECO:0000256" key="2">
    <source>
        <dbReference type="ARBA" id="ARBA00008786"/>
    </source>
</evidence>
<dbReference type="Proteomes" id="UP000663879">
    <property type="component" value="Unassembled WGS sequence"/>
</dbReference>
<comment type="caution">
    <text evidence="13">The sequence shown here is derived from an EMBL/GenBank/DDBJ whole genome shotgun (WGS) entry which is preliminary data.</text>
</comment>
<dbReference type="SUPFAM" id="SSF56300">
    <property type="entry name" value="Metallo-dependent phosphatases"/>
    <property type="match status" value="1"/>
</dbReference>
<protein>
    <recommendedName>
        <fullName evidence="3">protein-serine/threonine phosphatase</fullName>
        <ecNumber evidence="3">3.1.3.16</ecNumber>
    </recommendedName>
</protein>
<dbReference type="PRINTS" id="PR00114">
    <property type="entry name" value="STPHPHTASE"/>
</dbReference>
<feature type="active site" description="Proton donor/acceptor" evidence="9">
    <location>
        <position position="315"/>
    </location>
</feature>
<dbReference type="AlphaFoldDB" id="A0A813SDV9"/>
<feature type="compositionally biased region" description="Polar residues" evidence="11">
    <location>
        <begin position="9"/>
        <end position="27"/>
    </location>
</feature>
<dbReference type="Pfam" id="PF00149">
    <property type="entry name" value="Metallophos"/>
    <property type="match status" value="1"/>
</dbReference>
<dbReference type="GO" id="GO:0004722">
    <property type="term" value="F:protein serine/threonine phosphatase activity"/>
    <property type="evidence" value="ECO:0007669"/>
    <property type="project" value="UniProtKB-EC"/>
</dbReference>
<comment type="similarity">
    <text evidence="2">Belongs to the PPP phosphatase family. PP-5 (PP-T) subfamily.</text>
</comment>
<comment type="cofactor">
    <cofactor evidence="1">
        <name>Mn(2+)</name>
        <dbReference type="ChEBI" id="CHEBI:29035"/>
    </cofactor>
</comment>
<keyword evidence="4" id="KW-0479">Metal-binding</keyword>
<evidence type="ECO:0000256" key="6">
    <source>
        <dbReference type="ARBA" id="ARBA00022801"/>
    </source>
</evidence>
<dbReference type="OrthoDB" id="445564at2759"/>
<evidence type="ECO:0000256" key="4">
    <source>
        <dbReference type="ARBA" id="ARBA00022723"/>
    </source>
</evidence>
<dbReference type="InterPro" id="IPR004843">
    <property type="entry name" value="Calcineurin-like_PHP"/>
</dbReference>
<dbReference type="PROSITE" id="PS50005">
    <property type="entry name" value="TPR"/>
    <property type="match status" value="2"/>
</dbReference>
<accession>A0A813SDV9</accession>
<dbReference type="PIRSF" id="PIRSF033096">
    <property type="entry name" value="PPPtase_5"/>
    <property type="match status" value="1"/>
</dbReference>
<evidence type="ECO:0000313" key="14">
    <source>
        <dbReference type="Proteomes" id="UP000663879"/>
    </source>
</evidence>
<dbReference type="InterPro" id="IPR011990">
    <property type="entry name" value="TPR-like_helical_dom_sf"/>
</dbReference>
<gene>
    <name evidence="13" type="ORF">OXX778_LOCUS6076</name>
</gene>
<feature type="region of interest" description="Disordered" evidence="11">
    <location>
        <begin position="1"/>
        <end position="41"/>
    </location>
</feature>
<feature type="repeat" description="TPR" evidence="10">
    <location>
        <begin position="35"/>
        <end position="68"/>
    </location>
</feature>
<evidence type="ECO:0000256" key="5">
    <source>
        <dbReference type="ARBA" id="ARBA00022737"/>
    </source>
</evidence>
<organism evidence="13 14">
    <name type="scientific">Brachionus calyciflorus</name>
    <dbReference type="NCBI Taxonomy" id="104777"/>
    <lineage>
        <taxon>Eukaryota</taxon>
        <taxon>Metazoa</taxon>
        <taxon>Spiralia</taxon>
        <taxon>Gnathifera</taxon>
        <taxon>Rotifera</taxon>
        <taxon>Eurotatoria</taxon>
        <taxon>Monogononta</taxon>
        <taxon>Pseudotrocha</taxon>
        <taxon>Ploima</taxon>
        <taxon>Brachionidae</taxon>
        <taxon>Brachionus</taxon>
    </lineage>
</organism>
<evidence type="ECO:0000256" key="9">
    <source>
        <dbReference type="PIRSR" id="PIRSR033096-1"/>
    </source>
</evidence>
<name>A0A813SDV9_9BILA</name>
<evidence type="ECO:0000259" key="12">
    <source>
        <dbReference type="SMART" id="SM00156"/>
    </source>
</evidence>
<evidence type="ECO:0000256" key="10">
    <source>
        <dbReference type="PROSITE-ProRule" id="PRU00339"/>
    </source>
</evidence>
<dbReference type="SUPFAM" id="SSF48452">
    <property type="entry name" value="TPR-like"/>
    <property type="match status" value="1"/>
</dbReference>